<keyword evidence="2" id="KW-1185">Reference proteome</keyword>
<dbReference type="EMBL" id="JASJOT010000022">
    <property type="protein sequence ID" value="MDJ1496465.1"/>
    <property type="molecule type" value="Genomic_DNA"/>
</dbReference>
<accession>A0ABT7CRV5</accession>
<dbReference type="InterPro" id="IPR027417">
    <property type="entry name" value="P-loop_NTPase"/>
</dbReference>
<sequence length="389" mass="44472">MNQYNTNHQNTSSNEFHQLVNQFREGRPVDFSMPQPKPERKRSIDIDFTYQARNRKPAIRIHDVDLISKGEILSVIGAPGAGKSNLVEDIVAGFVSHITHTPYPNPLIGFHYEAATPQSRMVLFDFERSTDDVAKSLGRIFRRTGMDENLLKDNQLYNVRIRSQIELGTLEERRDDIRLFLQEAIDNGEPYDYLILDGCLDLTTNMNDPEGAPEAVRWIRTLTAEFNLATICTLHPNKNSETAAGHFGTFLHRWSRAFLLLKKVPMRKGLRMLTSEFDLGKLSHSSDSVERYFIWNKERRFFTAIDAPIMLPSQPNPNHAPKLQQIIEKIFTKRMTTEIPAVEFKKLMLEASGENESKVKRLIAQAVEFGYVRVSGGKKAAIYHLVTIP</sequence>
<dbReference type="SUPFAM" id="SSF52540">
    <property type="entry name" value="P-loop containing nucleoside triphosphate hydrolases"/>
    <property type="match status" value="1"/>
</dbReference>
<organism evidence="1 2">
    <name type="scientific">Xanthocytophaga flava</name>
    <dbReference type="NCBI Taxonomy" id="3048013"/>
    <lineage>
        <taxon>Bacteria</taxon>
        <taxon>Pseudomonadati</taxon>
        <taxon>Bacteroidota</taxon>
        <taxon>Cytophagia</taxon>
        <taxon>Cytophagales</taxon>
        <taxon>Rhodocytophagaceae</taxon>
        <taxon>Xanthocytophaga</taxon>
    </lineage>
</organism>
<evidence type="ECO:0000313" key="2">
    <source>
        <dbReference type="Proteomes" id="UP001228581"/>
    </source>
</evidence>
<evidence type="ECO:0000313" key="1">
    <source>
        <dbReference type="EMBL" id="MDJ1496465.1"/>
    </source>
</evidence>
<dbReference type="Pfam" id="PF13481">
    <property type="entry name" value="AAA_25"/>
    <property type="match status" value="1"/>
</dbReference>
<proteinExistence type="predicted"/>
<dbReference type="RefSeq" id="WP_314001296.1">
    <property type="nucleotide sequence ID" value="NZ_JASJOT010000022.1"/>
</dbReference>
<gene>
    <name evidence="1" type="ORF">QNI19_26250</name>
</gene>
<name>A0ABT7CRV5_9BACT</name>
<dbReference type="Proteomes" id="UP001228581">
    <property type="component" value="Unassembled WGS sequence"/>
</dbReference>
<dbReference type="Gene3D" id="3.40.50.300">
    <property type="entry name" value="P-loop containing nucleotide triphosphate hydrolases"/>
    <property type="match status" value="1"/>
</dbReference>
<comment type="caution">
    <text evidence="1">The sequence shown here is derived from an EMBL/GenBank/DDBJ whole genome shotgun (WGS) entry which is preliminary data.</text>
</comment>
<protein>
    <submittedName>
        <fullName evidence="1">AAA family ATPase</fullName>
    </submittedName>
</protein>
<reference evidence="1 2" key="1">
    <citation type="submission" date="2023-05" db="EMBL/GenBank/DDBJ databases">
        <authorList>
            <person name="Zhang X."/>
        </authorList>
    </citation>
    <scope>NUCLEOTIDE SEQUENCE [LARGE SCALE GENOMIC DNA]</scope>
    <source>
        <strain evidence="1 2">DM2B3-1</strain>
    </source>
</reference>